<dbReference type="InterPro" id="IPR032691">
    <property type="entry name" value="Mon2/Sec7/BIG1-like_HUS"/>
</dbReference>
<comment type="caution">
    <text evidence="3">The sequence shown here is derived from an EMBL/GenBank/DDBJ whole genome shotgun (WGS) entry which is preliminary data.</text>
</comment>
<organism evidence="3 4">
    <name type="scientific">Elysia chlorotica</name>
    <name type="common">Eastern emerald elysia</name>
    <name type="synonym">Sea slug</name>
    <dbReference type="NCBI Taxonomy" id="188477"/>
    <lineage>
        <taxon>Eukaryota</taxon>
        <taxon>Metazoa</taxon>
        <taxon>Spiralia</taxon>
        <taxon>Lophotrochozoa</taxon>
        <taxon>Mollusca</taxon>
        <taxon>Gastropoda</taxon>
        <taxon>Heterobranchia</taxon>
        <taxon>Euthyneura</taxon>
        <taxon>Panpulmonata</taxon>
        <taxon>Sacoglossa</taxon>
        <taxon>Placobranchoidea</taxon>
        <taxon>Plakobranchidae</taxon>
        <taxon>Elysia</taxon>
    </lineage>
</organism>
<keyword evidence="4" id="KW-1185">Reference proteome</keyword>
<evidence type="ECO:0000256" key="1">
    <source>
        <dbReference type="SAM" id="MobiDB-lite"/>
    </source>
</evidence>
<proteinExistence type="predicted"/>
<feature type="region of interest" description="Disordered" evidence="1">
    <location>
        <begin position="193"/>
        <end position="230"/>
    </location>
</feature>
<gene>
    <name evidence="3" type="ORF">EGW08_011418</name>
</gene>
<dbReference type="AlphaFoldDB" id="A0A3S1C232"/>
<sequence>MRLLRIVAVLIKNYYPLLVTECEIFLSLLVKFLDPEKPIWQRCLSLEVLHKLLVLPELIRNFCQSYDMKPHSTKIFRDIVNALGAFIQSQFMNQPGGPAAQAGAKIPDTQGTPPAIVHGMPVGSGVSPQPAFMYRGVWIPLILALPMGQSKGGLLELLDKTDPPGVPEGYGVSLAFRCLMETTRTVHTLIMGEMDEDSTPQQKHQQQQGRREAARTQGTGDATNKEMDVTESSEEDWQLHLELINSSWCGMLAALSLLLDASTDETATENILKAQETYAHLCGHLGLMTPRDAFITALCKASLPPHYTLTVLGAGAPSASSPGGTSKALRRTFSQELQAGECMERSQVVAVGTALPTASLPAGSHQGQVMLTA</sequence>
<evidence type="ECO:0000313" key="3">
    <source>
        <dbReference type="EMBL" id="RUS80797.1"/>
    </source>
</evidence>
<feature type="domain" description="Mon2/Sec7/BIG1-like HUS" evidence="2">
    <location>
        <begin position="2"/>
        <end position="75"/>
    </location>
</feature>
<protein>
    <recommendedName>
        <fullName evidence="2">Mon2/Sec7/BIG1-like HUS domain-containing protein</fullName>
    </recommendedName>
</protein>
<dbReference type="EMBL" id="RQTK01000372">
    <property type="protein sequence ID" value="RUS80797.1"/>
    <property type="molecule type" value="Genomic_DNA"/>
</dbReference>
<evidence type="ECO:0000259" key="2">
    <source>
        <dbReference type="Pfam" id="PF12783"/>
    </source>
</evidence>
<name>A0A3S1C232_ELYCH</name>
<evidence type="ECO:0000313" key="4">
    <source>
        <dbReference type="Proteomes" id="UP000271974"/>
    </source>
</evidence>
<dbReference type="STRING" id="188477.A0A3S1C232"/>
<dbReference type="Pfam" id="PF12783">
    <property type="entry name" value="Sec7-like_HUS"/>
    <property type="match status" value="1"/>
</dbReference>
<accession>A0A3S1C232</accession>
<dbReference type="Proteomes" id="UP000271974">
    <property type="component" value="Unassembled WGS sequence"/>
</dbReference>
<dbReference type="OrthoDB" id="294853at2759"/>
<reference evidence="3 4" key="1">
    <citation type="submission" date="2019-01" db="EMBL/GenBank/DDBJ databases">
        <title>A draft genome assembly of the solar-powered sea slug Elysia chlorotica.</title>
        <authorList>
            <person name="Cai H."/>
            <person name="Li Q."/>
            <person name="Fang X."/>
            <person name="Li J."/>
            <person name="Curtis N.E."/>
            <person name="Altenburger A."/>
            <person name="Shibata T."/>
            <person name="Feng M."/>
            <person name="Maeda T."/>
            <person name="Schwartz J.A."/>
            <person name="Shigenobu S."/>
            <person name="Lundholm N."/>
            <person name="Nishiyama T."/>
            <person name="Yang H."/>
            <person name="Hasebe M."/>
            <person name="Li S."/>
            <person name="Pierce S.K."/>
            <person name="Wang J."/>
        </authorList>
    </citation>
    <scope>NUCLEOTIDE SEQUENCE [LARGE SCALE GENOMIC DNA]</scope>
    <source>
        <strain evidence="3">EC2010</strain>
        <tissue evidence="3">Whole organism of an adult</tissue>
    </source>
</reference>
<feature type="non-terminal residue" evidence="3">
    <location>
        <position position="373"/>
    </location>
</feature>